<evidence type="ECO:0000256" key="1">
    <source>
        <dbReference type="SAM" id="MobiDB-lite"/>
    </source>
</evidence>
<organism evidence="2 3">
    <name type="scientific">Mycetomoellerius zeteki</name>
    <dbReference type="NCBI Taxonomy" id="64791"/>
    <lineage>
        <taxon>Eukaryota</taxon>
        <taxon>Metazoa</taxon>
        <taxon>Ecdysozoa</taxon>
        <taxon>Arthropoda</taxon>
        <taxon>Hexapoda</taxon>
        <taxon>Insecta</taxon>
        <taxon>Pterygota</taxon>
        <taxon>Neoptera</taxon>
        <taxon>Endopterygota</taxon>
        <taxon>Hymenoptera</taxon>
        <taxon>Apocrita</taxon>
        <taxon>Aculeata</taxon>
        <taxon>Formicoidea</taxon>
        <taxon>Formicidae</taxon>
        <taxon>Myrmicinae</taxon>
        <taxon>Mycetomoellerius</taxon>
    </lineage>
</organism>
<sequence>MASKRGEEDDGGPEDGERSATCEMLDPHNGSKPMAPVGLPNVPPVSDTSNLARSTIRHLVLSNYQVARTRYKTNCIDKSSMKTLVLCFSNNCQYSTISSAKY</sequence>
<dbReference type="AlphaFoldDB" id="A0A151WVX3"/>
<dbReference type="Proteomes" id="UP000075809">
    <property type="component" value="Unassembled WGS sequence"/>
</dbReference>
<feature type="region of interest" description="Disordered" evidence="1">
    <location>
        <begin position="1"/>
        <end position="50"/>
    </location>
</feature>
<dbReference type="EMBL" id="KQ982691">
    <property type="protein sequence ID" value="KYQ52020.1"/>
    <property type="molecule type" value="Genomic_DNA"/>
</dbReference>
<name>A0A151WVX3_9HYME</name>
<gene>
    <name evidence="2" type="ORF">ALC60_08634</name>
</gene>
<reference evidence="2 3" key="1">
    <citation type="submission" date="2015-09" db="EMBL/GenBank/DDBJ databases">
        <title>Trachymyrmex zeteki WGS genome.</title>
        <authorList>
            <person name="Nygaard S."/>
            <person name="Hu H."/>
            <person name="Boomsma J."/>
            <person name="Zhang G."/>
        </authorList>
    </citation>
    <scope>NUCLEOTIDE SEQUENCE [LARGE SCALE GENOMIC DNA]</scope>
    <source>
        <strain evidence="2">Tzet28-1</strain>
        <tissue evidence="2">Whole body</tissue>
    </source>
</reference>
<evidence type="ECO:0000313" key="2">
    <source>
        <dbReference type="EMBL" id="KYQ52020.1"/>
    </source>
</evidence>
<proteinExistence type="predicted"/>
<evidence type="ECO:0000313" key="3">
    <source>
        <dbReference type="Proteomes" id="UP000075809"/>
    </source>
</evidence>
<keyword evidence="3" id="KW-1185">Reference proteome</keyword>
<accession>A0A151WVX3</accession>
<protein>
    <submittedName>
        <fullName evidence="2">Uncharacterized protein</fullName>
    </submittedName>
</protein>